<dbReference type="STRING" id="742823.HMPREF9465_00945"/>
<keyword evidence="3" id="KW-1185">Reference proteome</keyword>
<organism evidence="2 3">
    <name type="scientific">Sutterella wadsworthensis 2_1_59BFAA</name>
    <dbReference type="NCBI Taxonomy" id="742823"/>
    <lineage>
        <taxon>Bacteria</taxon>
        <taxon>Pseudomonadati</taxon>
        <taxon>Pseudomonadota</taxon>
        <taxon>Betaproteobacteria</taxon>
        <taxon>Burkholderiales</taxon>
        <taxon>Sutterellaceae</taxon>
        <taxon>Sutterella</taxon>
    </lineage>
</organism>
<comment type="caution">
    <text evidence="2">The sequence shown here is derived from an EMBL/GenBank/DDBJ whole genome shotgun (WGS) entry which is preliminary data.</text>
</comment>
<dbReference type="InterPro" id="IPR006528">
    <property type="entry name" value="Phage_head_morphogenesis_dom"/>
</dbReference>
<evidence type="ECO:0000313" key="3">
    <source>
        <dbReference type="Proteomes" id="UP000005835"/>
    </source>
</evidence>
<dbReference type="Pfam" id="PF04233">
    <property type="entry name" value="Phage_Mu_F"/>
    <property type="match status" value="1"/>
</dbReference>
<name>K1JUR2_9BURK</name>
<proteinExistence type="predicted"/>
<dbReference type="Proteomes" id="UP000005835">
    <property type="component" value="Unassembled WGS sequence"/>
</dbReference>
<protein>
    <recommendedName>
        <fullName evidence="1">Phage head morphogenesis domain-containing protein</fullName>
    </recommendedName>
</protein>
<evidence type="ECO:0000313" key="2">
    <source>
        <dbReference type="EMBL" id="EKB31467.1"/>
    </source>
</evidence>
<evidence type="ECO:0000259" key="1">
    <source>
        <dbReference type="Pfam" id="PF04233"/>
    </source>
</evidence>
<feature type="domain" description="Phage head morphogenesis" evidence="1">
    <location>
        <begin position="186"/>
        <end position="297"/>
    </location>
</feature>
<dbReference type="eggNOG" id="COG2369">
    <property type="taxonomic scope" value="Bacteria"/>
</dbReference>
<reference evidence="2 3" key="1">
    <citation type="submission" date="2012-05" db="EMBL/GenBank/DDBJ databases">
        <title>The Genome Sequence of Sutterella wadsworthensis 2_1_59BFAA.</title>
        <authorList>
            <consortium name="The Broad Institute Genome Sequencing Platform"/>
            <person name="Earl A."/>
            <person name="Ward D."/>
            <person name="Feldgarden M."/>
            <person name="Gevers D."/>
            <person name="Daigneault M."/>
            <person name="Strauss J."/>
            <person name="Allen-Vercoe E."/>
            <person name="Walker B."/>
            <person name="Young S.K."/>
            <person name="Zeng Q."/>
            <person name="Gargeya S."/>
            <person name="Fitzgerald M."/>
            <person name="Haas B."/>
            <person name="Abouelleil A."/>
            <person name="Alvarado L."/>
            <person name="Arachchi H.M."/>
            <person name="Berlin A.M."/>
            <person name="Chapman S.B."/>
            <person name="Goldberg J."/>
            <person name="Griggs A."/>
            <person name="Gujja S."/>
            <person name="Hansen M."/>
            <person name="Howarth C."/>
            <person name="Imamovic A."/>
            <person name="Larimer J."/>
            <person name="McCowen C."/>
            <person name="Montmayeur A."/>
            <person name="Murphy C."/>
            <person name="Neiman D."/>
            <person name="Pearson M."/>
            <person name="Priest M."/>
            <person name="Roberts A."/>
            <person name="Saif S."/>
            <person name="Shea T."/>
            <person name="Sisk P."/>
            <person name="Sykes S."/>
            <person name="Wortman J."/>
            <person name="Nusbaum C."/>
            <person name="Birren B."/>
        </authorList>
    </citation>
    <scope>NUCLEOTIDE SEQUENCE [LARGE SCALE GENOMIC DNA]</scope>
    <source>
        <strain evidence="2 3">2_1_59BFAA</strain>
    </source>
</reference>
<gene>
    <name evidence="2" type="ORF">HMPREF9465_00945</name>
</gene>
<sequence length="306" mass="33709">MAKRIKTIPAIEPNAGLKAALQKRLIALIEKQTREATAELLRNLIDSGCFTQPVETVAQDAALWGRKEKKIIDEAIRAFKASNPADAARKLDLSLTEKMARWMIHAGESAKLVSGWFVRAMAQNVTASQRRALIRAGITPTLLKEKWTIPIVKNRYMAPSTAKALPGLVDGMTGLITKMQADDLARVRETITRGLYEGQSLGEIESVLKASRGFTEARAKRVALDQSIKVSQGIQRGNAEALGIKHAVWVHVPGRYSSRETHLAMDGKRFDLSEGLYDPAVGQNVTPGLLPFCRCIFRLDISDILK</sequence>
<dbReference type="OrthoDB" id="9026638at2"/>
<dbReference type="EMBL" id="ADMG01000024">
    <property type="protein sequence ID" value="EKB31467.1"/>
    <property type="molecule type" value="Genomic_DNA"/>
</dbReference>
<dbReference type="AlphaFoldDB" id="K1JUR2"/>
<accession>K1JUR2</accession>
<dbReference type="RefSeq" id="WP_005434643.1">
    <property type="nucleotide sequence ID" value="NZ_JH815515.1"/>
</dbReference>
<dbReference type="HOGENOM" id="CLU_081281_0_0_4"/>